<reference evidence="2 3" key="1">
    <citation type="submission" date="2018-06" db="EMBL/GenBank/DDBJ databases">
        <title>Genomic Encyclopedia of Archaeal and Bacterial Type Strains, Phase II (KMG-II): from individual species to whole genera.</title>
        <authorList>
            <person name="Goeker M."/>
        </authorList>
    </citation>
    <scope>NUCLEOTIDE SEQUENCE [LARGE SCALE GENOMIC DNA]</scope>
    <source>
        <strain evidence="2 3">DSM 22686</strain>
    </source>
</reference>
<evidence type="ECO:0000259" key="1">
    <source>
        <dbReference type="PROSITE" id="PS50164"/>
    </source>
</evidence>
<organism evidence="2 3">
    <name type="scientific">Algoriphagus ratkowskyi</name>
    <dbReference type="NCBI Taxonomy" id="57028"/>
    <lineage>
        <taxon>Bacteria</taxon>
        <taxon>Pseudomonadati</taxon>
        <taxon>Bacteroidota</taxon>
        <taxon>Cytophagia</taxon>
        <taxon>Cytophagales</taxon>
        <taxon>Cyclobacteriaceae</taxon>
        <taxon>Algoriphagus</taxon>
    </lineage>
</organism>
<gene>
    <name evidence="2" type="ORF">LV84_02094</name>
</gene>
<protein>
    <recommendedName>
        <fullName evidence="1">GIY-YIG domain-containing protein</fullName>
    </recommendedName>
</protein>
<dbReference type="Gene3D" id="3.40.1440.10">
    <property type="entry name" value="GIY-YIG endonuclease"/>
    <property type="match status" value="1"/>
</dbReference>
<feature type="domain" description="GIY-YIG" evidence="1">
    <location>
        <begin position="1"/>
        <end position="61"/>
    </location>
</feature>
<dbReference type="Pfam" id="PF01541">
    <property type="entry name" value="GIY-YIG"/>
    <property type="match status" value="1"/>
</dbReference>
<comment type="caution">
    <text evidence="2">The sequence shown here is derived from an EMBL/GenBank/DDBJ whole genome shotgun (WGS) entry which is preliminary data.</text>
</comment>
<name>A0A2W7S1F1_9BACT</name>
<dbReference type="Proteomes" id="UP000249115">
    <property type="component" value="Unassembled WGS sequence"/>
</dbReference>
<dbReference type="AlphaFoldDB" id="A0A2W7S1F1"/>
<dbReference type="PROSITE" id="PS50164">
    <property type="entry name" value="GIY_YIG"/>
    <property type="match status" value="1"/>
</dbReference>
<dbReference type="InterPro" id="IPR000305">
    <property type="entry name" value="GIY-YIG_endonuc"/>
</dbReference>
<evidence type="ECO:0000313" key="3">
    <source>
        <dbReference type="Proteomes" id="UP000249115"/>
    </source>
</evidence>
<dbReference type="InterPro" id="IPR035901">
    <property type="entry name" value="GIY-YIG_endonuc_sf"/>
</dbReference>
<evidence type="ECO:0000313" key="2">
    <source>
        <dbReference type="EMBL" id="PZX56965.1"/>
    </source>
</evidence>
<proteinExistence type="predicted"/>
<dbReference type="EMBL" id="QKZU01000007">
    <property type="protein sequence ID" value="PZX56965.1"/>
    <property type="molecule type" value="Genomic_DNA"/>
</dbReference>
<sequence length="61" mass="7129">MFVVFILYSANLDPYYVGQTEDLARSVEEHNSHVFQFSSTKITRDWAVYFFITCESRAQAV</sequence>
<accession>A0A2W7S1F1</accession>
<dbReference type="RefSeq" id="WP_086501424.1">
    <property type="nucleotide sequence ID" value="NZ_MSSV01000008.1"/>
</dbReference>